<reference evidence="2 3" key="1">
    <citation type="submission" date="2017-06" db="EMBL/GenBank/DDBJ databases">
        <authorList>
            <person name="Kim H.J."/>
            <person name="Triplett B.A."/>
        </authorList>
    </citation>
    <scope>NUCLEOTIDE SEQUENCE [LARGE SCALE GENOMIC DNA]</scope>
    <source>
        <strain evidence="2 3">DSM 18704</strain>
    </source>
</reference>
<sequence length="127" mass="14220">MATLNHINLAVPHVPELCRFFEVGFNFRVVERRDQGKLAVLRNEENFLLILMQDRNTRLGSYPALFHVGFDAGSVEHVYQHYQRLIDAGFDSPEPAKIERAGPPVFGFYCTAPGGVVVEVSTMDLAA</sequence>
<gene>
    <name evidence="2" type="ORF">SAMN05421770_10535</name>
</gene>
<dbReference type="EMBL" id="FZOU01000005">
    <property type="protein sequence ID" value="SNT18820.1"/>
    <property type="molecule type" value="Genomic_DNA"/>
</dbReference>
<dbReference type="AlphaFoldDB" id="A0A239KLE6"/>
<dbReference type="SUPFAM" id="SSF54593">
    <property type="entry name" value="Glyoxalase/Bleomycin resistance protein/Dihydroxybiphenyl dioxygenase"/>
    <property type="match status" value="1"/>
</dbReference>
<dbReference type="Pfam" id="PF00903">
    <property type="entry name" value="Glyoxalase"/>
    <property type="match status" value="1"/>
</dbReference>
<dbReference type="Proteomes" id="UP000198356">
    <property type="component" value="Unassembled WGS sequence"/>
</dbReference>
<dbReference type="Gene3D" id="3.10.180.10">
    <property type="entry name" value="2,3-Dihydroxybiphenyl 1,2-Dioxygenase, domain 1"/>
    <property type="match status" value="1"/>
</dbReference>
<name>A0A239KLE6_9BACT</name>
<keyword evidence="3" id="KW-1185">Reference proteome</keyword>
<dbReference type="RefSeq" id="WP_176441774.1">
    <property type="nucleotide sequence ID" value="NZ_FZOU01000005.1"/>
</dbReference>
<dbReference type="PANTHER" id="PTHR36113">
    <property type="entry name" value="LYASE, PUTATIVE-RELATED-RELATED"/>
    <property type="match status" value="1"/>
</dbReference>
<keyword evidence="2" id="KW-0560">Oxidoreductase</keyword>
<dbReference type="InterPro" id="IPR051332">
    <property type="entry name" value="Fosfomycin_Res_Enzymes"/>
</dbReference>
<evidence type="ECO:0000313" key="3">
    <source>
        <dbReference type="Proteomes" id="UP000198356"/>
    </source>
</evidence>
<dbReference type="PROSITE" id="PS51819">
    <property type="entry name" value="VOC"/>
    <property type="match status" value="1"/>
</dbReference>
<accession>A0A239KLE6</accession>
<evidence type="ECO:0000259" key="1">
    <source>
        <dbReference type="PROSITE" id="PS51819"/>
    </source>
</evidence>
<dbReference type="InterPro" id="IPR029068">
    <property type="entry name" value="Glyas_Bleomycin-R_OHBP_Dase"/>
</dbReference>
<dbReference type="PANTHER" id="PTHR36113:SF3">
    <property type="entry name" value="SLL5075 PROTEIN"/>
    <property type="match status" value="1"/>
</dbReference>
<dbReference type="InterPro" id="IPR037523">
    <property type="entry name" value="VOC_core"/>
</dbReference>
<dbReference type="GO" id="GO:0051213">
    <property type="term" value="F:dioxygenase activity"/>
    <property type="evidence" value="ECO:0007669"/>
    <property type="project" value="UniProtKB-KW"/>
</dbReference>
<feature type="domain" description="VOC" evidence="1">
    <location>
        <begin position="3"/>
        <end position="123"/>
    </location>
</feature>
<dbReference type="CDD" id="cd06587">
    <property type="entry name" value="VOC"/>
    <property type="match status" value="1"/>
</dbReference>
<dbReference type="InterPro" id="IPR004360">
    <property type="entry name" value="Glyas_Fos-R_dOase_dom"/>
</dbReference>
<proteinExistence type="predicted"/>
<organism evidence="2 3">
    <name type="scientific">Granulicella rosea</name>
    <dbReference type="NCBI Taxonomy" id="474952"/>
    <lineage>
        <taxon>Bacteria</taxon>
        <taxon>Pseudomonadati</taxon>
        <taxon>Acidobacteriota</taxon>
        <taxon>Terriglobia</taxon>
        <taxon>Terriglobales</taxon>
        <taxon>Acidobacteriaceae</taxon>
        <taxon>Granulicella</taxon>
    </lineage>
</organism>
<evidence type="ECO:0000313" key="2">
    <source>
        <dbReference type="EMBL" id="SNT18820.1"/>
    </source>
</evidence>
<keyword evidence="2" id="KW-0223">Dioxygenase</keyword>
<protein>
    <submittedName>
        <fullName evidence="2">Glyoxalase/Bleomycin resistance protein/Dioxygenase superfamily protein</fullName>
    </submittedName>
</protein>